<dbReference type="Proteomes" id="UP000295124">
    <property type="component" value="Unassembled WGS sequence"/>
</dbReference>
<organism evidence="2 3">
    <name type="scientific">Kribbella antibiotica</name>
    <dbReference type="NCBI Taxonomy" id="190195"/>
    <lineage>
        <taxon>Bacteria</taxon>
        <taxon>Bacillati</taxon>
        <taxon>Actinomycetota</taxon>
        <taxon>Actinomycetes</taxon>
        <taxon>Propionibacteriales</taxon>
        <taxon>Kribbellaceae</taxon>
        <taxon>Kribbella</taxon>
    </lineage>
</organism>
<dbReference type="RefSeq" id="WP_132164045.1">
    <property type="nucleotide sequence ID" value="NZ_SMKX01000001.1"/>
</dbReference>
<evidence type="ECO:0000256" key="1">
    <source>
        <dbReference type="SAM" id="MobiDB-lite"/>
    </source>
</evidence>
<evidence type="ECO:0000313" key="2">
    <source>
        <dbReference type="EMBL" id="TDD63440.1"/>
    </source>
</evidence>
<dbReference type="AlphaFoldDB" id="A0A4R4ZXV3"/>
<name>A0A4R4ZXV3_9ACTN</name>
<comment type="caution">
    <text evidence="2">The sequence shown here is derived from an EMBL/GenBank/DDBJ whole genome shotgun (WGS) entry which is preliminary data.</text>
</comment>
<feature type="region of interest" description="Disordered" evidence="1">
    <location>
        <begin position="1"/>
        <end position="21"/>
    </location>
</feature>
<keyword evidence="3" id="KW-1185">Reference proteome</keyword>
<gene>
    <name evidence="2" type="ORF">E1263_00365</name>
</gene>
<sequence>MATKNQLRRSGLEEHVPEHRTRVAMRPLTRVTGRKLDHLPGYPVPDLPISLANSYDLLIHLNQVSAVHLR</sequence>
<protein>
    <submittedName>
        <fullName evidence="2">Uncharacterized protein</fullName>
    </submittedName>
</protein>
<accession>A0A4R4ZXV3</accession>
<dbReference type="OrthoDB" id="9810066at2"/>
<evidence type="ECO:0000313" key="3">
    <source>
        <dbReference type="Proteomes" id="UP000295124"/>
    </source>
</evidence>
<proteinExistence type="predicted"/>
<dbReference type="EMBL" id="SMKX01000001">
    <property type="protein sequence ID" value="TDD63440.1"/>
    <property type="molecule type" value="Genomic_DNA"/>
</dbReference>
<reference evidence="2 3" key="1">
    <citation type="submission" date="2019-03" db="EMBL/GenBank/DDBJ databases">
        <title>Draft genome sequences of novel Actinobacteria.</title>
        <authorList>
            <person name="Sahin N."/>
            <person name="Ay H."/>
            <person name="Saygin H."/>
        </authorList>
    </citation>
    <scope>NUCLEOTIDE SEQUENCE [LARGE SCALE GENOMIC DNA]</scope>
    <source>
        <strain evidence="2 3">JCM 13523</strain>
    </source>
</reference>
<feature type="compositionally biased region" description="Basic and acidic residues" evidence="1">
    <location>
        <begin position="10"/>
        <end position="21"/>
    </location>
</feature>